<comment type="caution">
    <text evidence="1">The sequence shown here is derived from an EMBL/GenBank/DDBJ whole genome shotgun (WGS) entry which is preliminary data.</text>
</comment>
<keyword evidence="2" id="KW-1185">Reference proteome</keyword>
<organism evidence="1 2">
    <name type="scientific">Clostridium tertium</name>
    <dbReference type="NCBI Taxonomy" id="1559"/>
    <lineage>
        <taxon>Bacteria</taxon>
        <taxon>Bacillati</taxon>
        <taxon>Bacillota</taxon>
        <taxon>Clostridia</taxon>
        <taxon>Eubacteriales</taxon>
        <taxon>Clostridiaceae</taxon>
        <taxon>Clostridium</taxon>
    </lineage>
</organism>
<dbReference type="Proteomes" id="UP001141183">
    <property type="component" value="Unassembled WGS sequence"/>
</dbReference>
<sequence length="119" mass="14212">MKKYELKNLFEFKSGTKFIVNNNKSHIVEIKEDVEDNSKLIYCTWLNDFALISEAWFKHSYTMYLEKDYNVEIKSVVGDYGIFINDKLQEGMIFSYRSNAEKVKEILIEEYEESLARRI</sequence>
<dbReference type="AlphaFoldDB" id="A0A9X3XNJ8"/>
<dbReference type="EMBL" id="JAMRYU010000054">
    <property type="protein sequence ID" value="MDC4242625.1"/>
    <property type="molecule type" value="Genomic_DNA"/>
</dbReference>
<proteinExistence type="predicted"/>
<accession>A0A9X3XNJ8</accession>
<protein>
    <submittedName>
        <fullName evidence="1">Uncharacterized protein</fullName>
    </submittedName>
</protein>
<gene>
    <name evidence="1" type="ORF">NE398_21115</name>
</gene>
<evidence type="ECO:0000313" key="2">
    <source>
        <dbReference type="Proteomes" id="UP001141183"/>
    </source>
</evidence>
<evidence type="ECO:0000313" key="1">
    <source>
        <dbReference type="EMBL" id="MDC4242625.1"/>
    </source>
</evidence>
<name>A0A9X3XNJ8_9CLOT</name>
<dbReference type="RefSeq" id="WP_272470884.1">
    <property type="nucleotide sequence ID" value="NZ_JAMRYU010000054.1"/>
</dbReference>
<reference evidence="1" key="1">
    <citation type="submission" date="2022-05" db="EMBL/GenBank/DDBJ databases">
        <title>Draft genome sequence of Clostridium tertium strain CP3 isolated from Peru.</title>
        <authorList>
            <person name="Hurtado R."/>
            <person name="Lima L."/>
            <person name="Sousa T."/>
            <person name="Jaiswal A.K."/>
            <person name="Tiwari S."/>
            <person name="Maturrano L."/>
            <person name="Brenig B."/>
            <person name="Azevedo V."/>
        </authorList>
    </citation>
    <scope>NUCLEOTIDE SEQUENCE</scope>
    <source>
        <strain evidence="1">CP3</strain>
    </source>
</reference>